<dbReference type="OrthoDB" id="7628974at2"/>
<organism evidence="3 4">
    <name type="scientific">Actinoplanes friuliensis DSM 7358</name>
    <dbReference type="NCBI Taxonomy" id="1246995"/>
    <lineage>
        <taxon>Bacteria</taxon>
        <taxon>Bacillati</taxon>
        <taxon>Actinomycetota</taxon>
        <taxon>Actinomycetes</taxon>
        <taxon>Micromonosporales</taxon>
        <taxon>Micromonosporaceae</taxon>
        <taxon>Actinoplanes</taxon>
    </lineage>
</organism>
<gene>
    <name evidence="3" type="ORF">AFR_11590</name>
</gene>
<dbReference type="EMBL" id="CP006272">
    <property type="protein sequence ID" value="AGZ40607.1"/>
    <property type="molecule type" value="Genomic_DNA"/>
</dbReference>
<dbReference type="InterPro" id="IPR010982">
    <property type="entry name" value="Lambda_DNA-bd_dom_sf"/>
</dbReference>
<evidence type="ECO:0000256" key="1">
    <source>
        <dbReference type="PROSITE-ProRule" id="PRU00339"/>
    </source>
</evidence>
<dbReference type="STRING" id="1246995.AFR_11590"/>
<sequence>MFGDKVRARRREIGLSQEELAEQASIDVKTLRMIETGRRTPRPSTIRRLADALQLSGAARDEFVATAGGQTPAPSGPAQLPPDVYGFVGRVPQLDILESVTAAATTGPAAVVISAVSGSAGVGKTALAVHWGHRVRARFPDGQLYVNLRGFDPAGSALNPSEAVRGFLGALGVPPENVPGDLDAQVALYRSLLTGKRMLLVLDNARDSAQVRPLLPGANGCLVLVTSRNELTGLVAGHGARPLNLGLLSTGESRELLAGRLGEQRLAAEPDAVDEIITRCARLPLALTIVAARAAMRPQLPLVELAAELRDSRERLDALTGDDPASDVRSVFSWSSRALSPAASRLFRLLGLHPGPEVSVPAAASLSGTDPDTAAQLLAELTGASLLAENAPGRFTFHDLLRAYAGEQADGEPGEQRQAALRRMVDHYLHTALAADRILDEHRLPAAVTSVIDDGVVLAPLDDSPGALAWFTAEQPVLVAMVDQAARTGLDLRAWHLAWALATYFFRRWQGQDWVATQNSAMASAERLGDERLRVRTHNDLAGGFYQLGRLDEAEKHMKLALDVFATLGDVSAEAGGNLNLGKVLSGQGRYQDALVHNHRGYELFEQTGSFFGQAAGLNAIGWCHARLGDYEQGIAYCERALRVHAETRASNIGSEIWDSLGFAHHQLGHFTEAAHAYEQAATLFSESGDQYNTTLCLTQLGQVHLDAGDKDRTRAAWQRALDILEELQHEDAAALRERLSALG</sequence>
<dbReference type="Gene3D" id="3.40.50.300">
    <property type="entry name" value="P-loop containing nucleotide triphosphate hydrolases"/>
    <property type="match status" value="1"/>
</dbReference>
<dbReference type="CDD" id="cd00093">
    <property type="entry name" value="HTH_XRE"/>
    <property type="match status" value="1"/>
</dbReference>
<accession>U5VUZ2</accession>
<evidence type="ECO:0000259" key="2">
    <source>
        <dbReference type="PROSITE" id="PS50943"/>
    </source>
</evidence>
<keyword evidence="1" id="KW-0802">TPR repeat</keyword>
<dbReference type="Pfam" id="PF13424">
    <property type="entry name" value="TPR_12"/>
    <property type="match status" value="1"/>
</dbReference>
<dbReference type="PROSITE" id="PS50943">
    <property type="entry name" value="HTH_CROC1"/>
    <property type="match status" value="1"/>
</dbReference>
<dbReference type="Gene3D" id="1.25.40.10">
    <property type="entry name" value="Tetratricopeptide repeat domain"/>
    <property type="match status" value="2"/>
</dbReference>
<dbReference type="SMART" id="SM00530">
    <property type="entry name" value="HTH_XRE"/>
    <property type="match status" value="1"/>
</dbReference>
<feature type="domain" description="HTH cro/C1-type" evidence="2">
    <location>
        <begin position="6"/>
        <end position="60"/>
    </location>
</feature>
<dbReference type="SUPFAM" id="SSF52540">
    <property type="entry name" value="P-loop containing nucleoside triphosphate hydrolases"/>
    <property type="match status" value="1"/>
</dbReference>
<dbReference type="AlphaFoldDB" id="U5VUZ2"/>
<reference evidence="3 4" key="1">
    <citation type="journal article" date="2014" name="J. Biotechnol.">
        <title>Complete genome sequence of the actinobacterium Actinoplanes friuliensis HAG 010964, producer of the lipopeptide antibiotic friulimycin.</title>
        <authorList>
            <person name="Ruckert C."/>
            <person name="Szczepanowski R."/>
            <person name="Albersmeier A."/>
            <person name="Goesmann A."/>
            <person name="Fischer N."/>
            <person name="Steinkamper A."/>
            <person name="Puhler A."/>
            <person name="Biener R."/>
            <person name="Schwartz D."/>
            <person name="Kalinowski J."/>
        </authorList>
    </citation>
    <scope>NUCLEOTIDE SEQUENCE [LARGE SCALE GENOMIC DNA]</scope>
    <source>
        <strain evidence="3 4">DSM 7358</strain>
    </source>
</reference>
<dbReference type="Gene3D" id="1.10.260.40">
    <property type="entry name" value="lambda repressor-like DNA-binding domains"/>
    <property type="match status" value="1"/>
</dbReference>
<feature type="repeat" description="TPR" evidence="1">
    <location>
        <begin position="655"/>
        <end position="688"/>
    </location>
</feature>
<dbReference type="PROSITE" id="PS50005">
    <property type="entry name" value="TPR"/>
    <property type="match status" value="1"/>
</dbReference>
<protein>
    <submittedName>
        <fullName evidence="3">SARP family transcriptional regulator</fullName>
    </submittedName>
</protein>
<keyword evidence="4" id="KW-1185">Reference proteome</keyword>
<dbReference type="GO" id="GO:0043531">
    <property type="term" value="F:ADP binding"/>
    <property type="evidence" value="ECO:0007669"/>
    <property type="project" value="InterPro"/>
</dbReference>
<dbReference type="SMART" id="SM00028">
    <property type="entry name" value="TPR"/>
    <property type="match status" value="5"/>
</dbReference>
<dbReference type="HOGENOM" id="CLU_004665_2_1_11"/>
<dbReference type="PRINTS" id="PR00364">
    <property type="entry name" value="DISEASERSIST"/>
</dbReference>
<dbReference type="PATRIC" id="fig|1246995.3.peg.2362"/>
<evidence type="ECO:0000313" key="4">
    <source>
        <dbReference type="Proteomes" id="UP000017746"/>
    </source>
</evidence>
<dbReference type="RefSeq" id="WP_023360620.1">
    <property type="nucleotide sequence ID" value="NC_022657.1"/>
</dbReference>
<evidence type="ECO:0000313" key="3">
    <source>
        <dbReference type="EMBL" id="AGZ40607.1"/>
    </source>
</evidence>
<dbReference type="InterPro" id="IPR027417">
    <property type="entry name" value="P-loop_NTPase"/>
</dbReference>
<dbReference type="eggNOG" id="COG0457">
    <property type="taxonomic scope" value="Bacteria"/>
</dbReference>
<dbReference type="KEGG" id="afs:AFR_11590"/>
<dbReference type="InterPro" id="IPR001387">
    <property type="entry name" value="Cro/C1-type_HTH"/>
</dbReference>
<dbReference type="SUPFAM" id="SSF48452">
    <property type="entry name" value="TPR-like"/>
    <property type="match status" value="1"/>
</dbReference>
<dbReference type="GO" id="GO:0003677">
    <property type="term" value="F:DNA binding"/>
    <property type="evidence" value="ECO:0007669"/>
    <property type="project" value="InterPro"/>
</dbReference>
<dbReference type="Proteomes" id="UP000017746">
    <property type="component" value="Chromosome"/>
</dbReference>
<dbReference type="PANTHER" id="PTHR47691:SF3">
    <property type="entry name" value="HTH-TYPE TRANSCRIPTIONAL REGULATOR RV0890C-RELATED"/>
    <property type="match status" value="1"/>
</dbReference>
<dbReference type="InterPro" id="IPR011990">
    <property type="entry name" value="TPR-like_helical_dom_sf"/>
</dbReference>
<dbReference type="Pfam" id="PF13560">
    <property type="entry name" value="HTH_31"/>
    <property type="match status" value="1"/>
</dbReference>
<dbReference type="eggNOG" id="COG1813">
    <property type="taxonomic scope" value="Bacteria"/>
</dbReference>
<dbReference type="SUPFAM" id="SSF47413">
    <property type="entry name" value="lambda repressor-like DNA-binding domains"/>
    <property type="match status" value="1"/>
</dbReference>
<dbReference type="PANTHER" id="PTHR47691">
    <property type="entry name" value="REGULATOR-RELATED"/>
    <property type="match status" value="1"/>
</dbReference>
<proteinExistence type="predicted"/>
<dbReference type="InterPro" id="IPR019734">
    <property type="entry name" value="TPR_rpt"/>
</dbReference>
<name>U5VUZ2_9ACTN</name>